<feature type="domain" description="Bacterial Ig-like" evidence="1">
    <location>
        <begin position="117"/>
        <end position="180"/>
    </location>
</feature>
<gene>
    <name evidence="2" type="ORF">U732_4333</name>
</gene>
<protein>
    <recommendedName>
        <fullName evidence="1">Bacterial Ig-like domain-containing protein</fullName>
    </recommendedName>
</protein>
<evidence type="ECO:0000313" key="2">
    <source>
        <dbReference type="EMBL" id="KIE48540.1"/>
    </source>
</evidence>
<dbReference type="AlphaFoldDB" id="A0A0C1UMT8"/>
<comment type="caution">
    <text evidence="2">The sequence shown here is derived from an EMBL/GenBank/DDBJ whole genome shotgun (WGS) entry which is preliminary data.</text>
</comment>
<proteinExistence type="predicted"/>
<dbReference type="Pfam" id="PF07532">
    <property type="entry name" value="Big_4"/>
    <property type="match status" value="1"/>
</dbReference>
<reference evidence="2 3" key="1">
    <citation type="journal article" date="2015" name="Infect. Genet. Evol.">
        <title>Genomic sequences of six botulinum neurotoxin-producing strains representing three clostridial species illustrate the mobility and diversity of botulinum neurotoxin genes.</title>
        <authorList>
            <person name="Smith T.J."/>
            <person name="Hill K.K."/>
            <person name="Xie G."/>
            <person name="Foley B.T."/>
            <person name="Williamson C.H."/>
            <person name="Foster J.T."/>
            <person name="Johnson S.L."/>
            <person name="Chertkov O."/>
            <person name="Teshima H."/>
            <person name="Gibbons H.S."/>
            <person name="Johnsky L.A."/>
            <person name="Karavis M.A."/>
            <person name="Smith L.A."/>
        </authorList>
    </citation>
    <scope>NUCLEOTIDE SEQUENCE [LARGE SCALE GENOMIC DNA]</scope>
    <source>
        <strain evidence="2 3">CDC 2741</strain>
    </source>
</reference>
<dbReference type="RefSeq" id="WP_039629556.1">
    <property type="nucleotide sequence ID" value="NZ_AYSO01000003.1"/>
</dbReference>
<evidence type="ECO:0000313" key="3">
    <source>
        <dbReference type="Proteomes" id="UP000031366"/>
    </source>
</evidence>
<dbReference type="InterPro" id="IPR011081">
    <property type="entry name" value="Big_4"/>
</dbReference>
<evidence type="ECO:0000259" key="1">
    <source>
        <dbReference type="Pfam" id="PF07532"/>
    </source>
</evidence>
<name>A0A0C1UMT8_9CLOT</name>
<keyword evidence="3" id="KW-1185">Reference proteome</keyword>
<dbReference type="EMBL" id="AYSO01000003">
    <property type="protein sequence ID" value="KIE48540.1"/>
    <property type="molecule type" value="Genomic_DNA"/>
</dbReference>
<dbReference type="Proteomes" id="UP000031366">
    <property type="component" value="Unassembled WGS sequence"/>
</dbReference>
<sequence length="195" mass="22230">MKGNKFLTFIVILMFVVGAKALNAFPKEVKIVSPQGEKNIALLTKGDDEVEKLLVNYDISLPKIYEGKEITWYNPQGEEITYIDTTYLGEYKYIGKEKDSDKKITKNFSVEEDITSIQDIMVTLKPEESYVLPDEVQAILEDGENAYREVVWYDVTGKGTTIVETHREGKQIFFGRVKGYKNPIMATVEVLKLVN</sequence>
<accession>A0A0C1UMT8</accession>
<organism evidence="2 3">
    <name type="scientific">Clostridium argentinense CDC 2741</name>
    <dbReference type="NCBI Taxonomy" id="1418104"/>
    <lineage>
        <taxon>Bacteria</taxon>
        <taxon>Bacillati</taxon>
        <taxon>Bacillota</taxon>
        <taxon>Clostridia</taxon>
        <taxon>Eubacteriales</taxon>
        <taxon>Clostridiaceae</taxon>
        <taxon>Clostridium</taxon>
    </lineage>
</organism>